<comment type="caution">
    <text evidence="2">The sequence shown here is derived from an EMBL/GenBank/DDBJ whole genome shotgun (WGS) entry which is preliminary data.</text>
</comment>
<reference evidence="2 3" key="1">
    <citation type="submission" date="2018-08" db="EMBL/GenBank/DDBJ databases">
        <title>A genome reference for cultivated species of the human gut microbiota.</title>
        <authorList>
            <person name="Zou Y."/>
            <person name="Xue W."/>
            <person name="Luo G."/>
        </authorList>
    </citation>
    <scope>NUCLEOTIDE SEQUENCE [LARGE SCALE GENOMIC DNA]</scope>
    <source>
        <strain evidence="2 3">AM22-21LB</strain>
    </source>
</reference>
<dbReference type="Proteomes" id="UP000284051">
    <property type="component" value="Unassembled WGS sequence"/>
</dbReference>
<evidence type="ECO:0000313" key="3">
    <source>
        <dbReference type="Proteomes" id="UP000284051"/>
    </source>
</evidence>
<evidence type="ECO:0000313" key="2">
    <source>
        <dbReference type="EMBL" id="RHG24528.1"/>
    </source>
</evidence>
<dbReference type="Pfam" id="PF08889">
    <property type="entry name" value="WbqC"/>
    <property type="match status" value="1"/>
</dbReference>
<gene>
    <name evidence="2" type="ORF">DW264_18215</name>
    <name evidence="1" type="ORF">GCK47_09175</name>
</gene>
<protein>
    <recommendedName>
        <fullName evidence="5">WbqC family protein</fullName>
    </recommendedName>
</protein>
<dbReference type="GeneID" id="61434904"/>
<reference evidence="1 4" key="2">
    <citation type="submission" date="2019-10" db="EMBL/GenBank/DDBJ databases">
        <title>Roseburia spp. ameliorate alcoholic fatty liver via restoration of gut barrier function.</title>
        <authorList>
            <person name="Seo B."/>
            <person name="Ko G."/>
        </authorList>
    </citation>
    <scope>NUCLEOTIDE SEQUENCE [LARGE SCALE GENOMIC DNA]</scope>
    <source>
        <strain evidence="1 4">SNUG30017</strain>
    </source>
</reference>
<dbReference type="Proteomes" id="UP000479531">
    <property type="component" value="Unassembled WGS sequence"/>
</dbReference>
<dbReference type="RefSeq" id="WP_006855742.1">
    <property type="nucleotide sequence ID" value="NZ_CP097279.1"/>
</dbReference>
<accession>A0A414SSZ5</accession>
<dbReference type="EMBL" id="WGGT01000010">
    <property type="protein sequence ID" value="MVQ45873.1"/>
    <property type="molecule type" value="Genomic_DNA"/>
</dbReference>
<proteinExistence type="predicted"/>
<evidence type="ECO:0000313" key="1">
    <source>
        <dbReference type="EMBL" id="MVQ45873.1"/>
    </source>
</evidence>
<sequence length="233" mass="27837">MGKKVAILQSNYIPWKGYFDIINMVDEFILYDDMQYTRRDWRNRNKIMTPTGLIWLTIPVENKGKFYQKINETKVLDHEWVDKHWRSIQYNYAKTEYFSEYEERIHNIYEACREESYLSKINYLFLKEICDILHINTKITWSSDYTLVDGKTERLVGLVKEAGGDYYLSGPAAKDYIVEKYFEDAGITLDWMDYSGYPQYKQMSKQFEHGVSILDLIFNEGPKASEYMKSLKR</sequence>
<name>A0A414SSZ5_9FIRM</name>
<dbReference type="EMBL" id="QRID01000032">
    <property type="protein sequence ID" value="RHG24528.1"/>
    <property type="molecule type" value="Genomic_DNA"/>
</dbReference>
<evidence type="ECO:0008006" key="5">
    <source>
        <dbReference type="Google" id="ProtNLM"/>
    </source>
</evidence>
<organism evidence="2 3">
    <name type="scientific">Roseburia intestinalis</name>
    <dbReference type="NCBI Taxonomy" id="166486"/>
    <lineage>
        <taxon>Bacteria</taxon>
        <taxon>Bacillati</taxon>
        <taxon>Bacillota</taxon>
        <taxon>Clostridia</taxon>
        <taxon>Lachnospirales</taxon>
        <taxon>Lachnospiraceae</taxon>
        <taxon>Roseburia</taxon>
    </lineage>
</organism>
<evidence type="ECO:0000313" key="4">
    <source>
        <dbReference type="Proteomes" id="UP000479531"/>
    </source>
</evidence>
<dbReference type="InterPro" id="IPR014985">
    <property type="entry name" value="WbqC"/>
</dbReference>
<dbReference type="AlphaFoldDB" id="A0A414SSZ5"/>